<comment type="caution">
    <text evidence="3">The sequence shown here is derived from an EMBL/GenBank/DDBJ whole genome shotgun (WGS) entry which is preliminary data.</text>
</comment>
<dbReference type="Pfam" id="PF14856">
    <property type="entry name" value="Hce2"/>
    <property type="match status" value="1"/>
</dbReference>
<dbReference type="AlphaFoldDB" id="A0AAV9I384"/>
<keyword evidence="4" id="KW-1185">Reference proteome</keyword>
<proteinExistence type="predicted"/>
<evidence type="ECO:0000256" key="1">
    <source>
        <dbReference type="SAM" id="SignalP"/>
    </source>
</evidence>
<dbReference type="EMBL" id="MU864934">
    <property type="protein sequence ID" value="KAK4466108.1"/>
    <property type="molecule type" value="Genomic_DNA"/>
</dbReference>
<dbReference type="Proteomes" id="UP001321749">
    <property type="component" value="Unassembled WGS sequence"/>
</dbReference>
<evidence type="ECO:0000313" key="4">
    <source>
        <dbReference type="Proteomes" id="UP001321749"/>
    </source>
</evidence>
<reference evidence="3" key="2">
    <citation type="submission" date="2023-06" db="EMBL/GenBank/DDBJ databases">
        <authorList>
            <consortium name="Lawrence Berkeley National Laboratory"/>
            <person name="Mondo S.J."/>
            <person name="Hensen N."/>
            <person name="Bonometti L."/>
            <person name="Westerberg I."/>
            <person name="Brannstrom I.O."/>
            <person name="Guillou S."/>
            <person name="Cros-Aarteil S."/>
            <person name="Calhoun S."/>
            <person name="Haridas S."/>
            <person name="Kuo A."/>
            <person name="Pangilinan J."/>
            <person name="Riley R."/>
            <person name="Labutti K."/>
            <person name="Andreopoulos B."/>
            <person name="Lipzen A."/>
            <person name="Chen C."/>
            <person name="Yanf M."/>
            <person name="Daum C."/>
            <person name="Ng V."/>
            <person name="Clum A."/>
            <person name="Steindorff A."/>
            <person name="Ohm R."/>
            <person name="Martin F."/>
            <person name="Silar P."/>
            <person name="Natvig D."/>
            <person name="Lalanne C."/>
            <person name="Gautier V."/>
            <person name="Ament-Velasquez S.L."/>
            <person name="Kruys A."/>
            <person name="Hutchinson M.I."/>
            <person name="Powell A.J."/>
            <person name="Barry K."/>
            <person name="Miller A.N."/>
            <person name="Grigoriev I.V."/>
            <person name="Debuchy R."/>
            <person name="Gladieux P."/>
            <person name="Thoren M.H."/>
            <person name="Johannesson H."/>
        </authorList>
    </citation>
    <scope>NUCLEOTIDE SEQUENCE</scope>
    <source>
        <strain evidence="3">PSN324</strain>
    </source>
</reference>
<gene>
    <name evidence="3" type="ORF">QBC42DRAFT_293719</name>
</gene>
<feature type="signal peptide" evidence="1">
    <location>
        <begin position="1"/>
        <end position="23"/>
    </location>
</feature>
<keyword evidence="1" id="KW-0732">Signal</keyword>
<sequence length="152" mass="16352">MQILNIALFTLAFTLSMIAAISADGGGGCEAWSYYGTGATDSSSALADDCAKVADLFQHEWDMDKKKTLLNYTEANGFVSFEDCGTCSFKLNVSPGSPPVYTTMRDLSSIVRGAVAKYRKHIGGVDRVGAVGTWDCRSNHAQAVWWISPAPQ</sequence>
<accession>A0AAV9I384</accession>
<reference evidence="3" key="1">
    <citation type="journal article" date="2023" name="Mol. Phylogenet. Evol.">
        <title>Genome-scale phylogeny and comparative genomics of the fungal order Sordariales.</title>
        <authorList>
            <person name="Hensen N."/>
            <person name="Bonometti L."/>
            <person name="Westerberg I."/>
            <person name="Brannstrom I.O."/>
            <person name="Guillou S."/>
            <person name="Cros-Aarteil S."/>
            <person name="Calhoun S."/>
            <person name="Haridas S."/>
            <person name="Kuo A."/>
            <person name="Mondo S."/>
            <person name="Pangilinan J."/>
            <person name="Riley R."/>
            <person name="LaButti K."/>
            <person name="Andreopoulos B."/>
            <person name="Lipzen A."/>
            <person name="Chen C."/>
            <person name="Yan M."/>
            <person name="Daum C."/>
            <person name="Ng V."/>
            <person name="Clum A."/>
            <person name="Steindorff A."/>
            <person name="Ohm R.A."/>
            <person name="Martin F."/>
            <person name="Silar P."/>
            <person name="Natvig D.O."/>
            <person name="Lalanne C."/>
            <person name="Gautier V."/>
            <person name="Ament-Velasquez S.L."/>
            <person name="Kruys A."/>
            <person name="Hutchinson M.I."/>
            <person name="Powell A.J."/>
            <person name="Barry K."/>
            <person name="Miller A.N."/>
            <person name="Grigoriev I.V."/>
            <person name="Debuchy R."/>
            <person name="Gladieux P."/>
            <person name="Hiltunen Thoren M."/>
            <person name="Johannesson H."/>
        </authorList>
    </citation>
    <scope>NUCLEOTIDE SEQUENCE</scope>
    <source>
        <strain evidence="3">PSN324</strain>
    </source>
</reference>
<organism evidence="3 4">
    <name type="scientific">Cladorrhinum samala</name>
    <dbReference type="NCBI Taxonomy" id="585594"/>
    <lineage>
        <taxon>Eukaryota</taxon>
        <taxon>Fungi</taxon>
        <taxon>Dikarya</taxon>
        <taxon>Ascomycota</taxon>
        <taxon>Pezizomycotina</taxon>
        <taxon>Sordariomycetes</taxon>
        <taxon>Sordariomycetidae</taxon>
        <taxon>Sordariales</taxon>
        <taxon>Podosporaceae</taxon>
        <taxon>Cladorrhinum</taxon>
    </lineage>
</organism>
<evidence type="ECO:0000313" key="3">
    <source>
        <dbReference type="EMBL" id="KAK4466108.1"/>
    </source>
</evidence>
<dbReference type="InterPro" id="IPR029226">
    <property type="entry name" value="Ecp2-like"/>
</dbReference>
<name>A0AAV9I384_9PEZI</name>
<feature type="domain" description="Ecp2 effector protein-like" evidence="2">
    <location>
        <begin position="29"/>
        <end position="136"/>
    </location>
</feature>
<feature type="chain" id="PRO_5043978889" description="Ecp2 effector protein-like domain-containing protein" evidence="1">
    <location>
        <begin position="24"/>
        <end position="152"/>
    </location>
</feature>
<evidence type="ECO:0000259" key="2">
    <source>
        <dbReference type="Pfam" id="PF14856"/>
    </source>
</evidence>
<protein>
    <recommendedName>
        <fullName evidence="2">Ecp2 effector protein-like domain-containing protein</fullName>
    </recommendedName>
</protein>